<proteinExistence type="predicted"/>
<sequence length="511" mass="56831">MPLPVQEGPNTDEARRAVTILNRLADELRRRETETTRRLDYYKGKHKLCYASPEFRDYFADRFKGFSDNWTAPVAAAPAERMNVLGIRLDPDERTADKELSEAWKVADCERTSSEAFVVTLAAARSYCLVWGSSDSEDEPRVTWERPDQAIVGYDSDTGKRSAALKLWSDDTREYATLYTPTDVWKFSRPRYARTGYSVSGLIVPAGSDVVRNAGPYGWQPRQGDNDDTWPIPNPMGVVPMVELRNQTLLDDDPISDISGVMAMQDAINLTWAYLMNALDFASLPQRVVMGADVPKMPVLDDNGQKVGERPLELDTLINERILWLTGDASIGSWPAADLAAYSNVIERAIEHIAAQTRTPPHYLIGKVANLSAEALTAAETGLVSKTGERIVYVNSSIREIHALMALAMDDEPKAKACRRGTVMWADTQFRALGQKVDALMKLKTIGFPLPWIAEQYGLEPHEVERVMRMAEEQAQRDPINQALNGAVQPPAAELVAEQGDPLQVEPEPVA</sequence>
<accession>A0ABV8G0V7</accession>
<keyword evidence="2" id="KW-1185">Reference proteome</keyword>
<evidence type="ECO:0000313" key="1">
    <source>
        <dbReference type="EMBL" id="MFC4006630.1"/>
    </source>
</evidence>
<gene>
    <name evidence="1" type="ORF">ACFOY2_05320</name>
</gene>
<evidence type="ECO:0000313" key="2">
    <source>
        <dbReference type="Proteomes" id="UP001595851"/>
    </source>
</evidence>
<organism evidence="1 2">
    <name type="scientific">Nonomuraea purpurea</name>
    <dbReference type="NCBI Taxonomy" id="1849276"/>
    <lineage>
        <taxon>Bacteria</taxon>
        <taxon>Bacillati</taxon>
        <taxon>Actinomycetota</taxon>
        <taxon>Actinomycetes</taxon>
        <taxon>Streptosporangiales</taxon>
        <taxon>Streptosporangiaceae</taxon>
        <taxon>Nonomuraea</taxon>
    </lineage>
</organism>
<comment type="caution">
    <text evidence="1">The sequence shown here is derived from an EMBL/GenBank/DDBJ whole genome shotgun (WGS) entry which is preliminary data.</text>
</comment>
<dbReference type="Proteomes" id="UP001595851">
    <property type="component" value="Unassembled WGS sequence"/>
</dbReference>
<name>A0ABV8G0V7_9ACTN</name>
<reference evidence="2" key="1">
    <citation type="journal article" date="2019" name="Int. J. Syst. Evol. Microbiol.">
        <title>The Global Catalogue of Microorganisms (GCM) 10K type strain sequencing project: providing services to taxonomists for standard genome sequencing and annotation.</title>
        <authorList>
            <consortium name="The Broad Institute Genomics Platform"/>
            <consortium name="The Broad Institute Genome Sequencing Center for Infectious Disease"/>
            <person name="Wu L."/>
            <person name="Ma J."/>
        </authorList>
    </citation>
    <scope>NUCLEOTIDE SEQUENCE [LARGE SCALE GENOMIC DNA]</scope>
    <source>
        <strain evidence="2">TBRC 1276</strain>
    </source>
</reference>
<dbReference type="InterPro" id="IPR021145">
    <property type="entry name" value="Portal_protein_SPP1_Gp6-like"/>
</dbReference>
<protein>
    <submittedName>
        <fullName evidence="1">Phage portal protein</fullName>
    </submittedName>
</protein>
<dbReference type="RefSeq" id="WP_379527001.1">
    <property type="nucleotide sequence ID" value="NZ_JBHSBI010000002.1"/>
</dbReference>
<dbReference type="Pfam" id="PF05133">
    <property type="entry name" value="SPP1_portal"/>
    <property type="match status" value="1"/>
</dbReference>
<dbReference type="EMBL" id="JBHSBI010000002">
    <property type="protein sequence ID" value="MFC4006630.1"/>
    <property type="molecule type" value="Genomic_DNA"/>
</dbReference>